<dbReference type="Proteomes" id="UP000248330">
    <property type="component" value="Unassembled WGS sequence"/>
</dbReference>
<evidence type="ECO:0000313" key="2">
    <source>
        <dbReference type="EMBL" id="PXV69608.1"/>
    </source>
</evidence>
<protein>
    <submittedName>
        <fullName evidence="2">Uncharacterized protein (TIGR02099 family)</fullName>
    </submittedName>
</protein>
<dbReference type="EMBL" id="QICN01000003">
    <property type="protein sequence ID" value="PXV69608.1"/>
    <property type="molecule type" value="Genomic_DNA"/>
</dbReference>
<name>A0A318EGD6_9GAMM</name>
<dbReference type="AlphaFoldDB" id="A0A318EGD6"/>
<sequence>MERTKRRWWTWAVSLIAATVIVGAVSSGAFQLAVLAVPSYREDLAAWVGDATGRPVQIGGISLSWRGLAPRFDLSGITLYSDDGQSQISVDRLSLGFSLERALRGEWMPSRLELSGLRLSAYLDEDGKLRVAGFEVGAEESLRRGQWQEGLERFDRVRLENCELRVRHPLLGELPTQLRLAEAQIDRSGSGLSVEADIRLPADRGGSIELQAQIDGPAAQPQDWAGRFEVQFDDLQPQGWLRHWLLPGAQILAADLDGRLEGEIVRGMPVRARLELGSGGLVLSRAGVLSSARSSSAVLAAVREPRGWRVDVADLSFDEAPLLRGSLRIEGADDATAYDFDADRLELTRLAAWAGVWRATPSWLQMVSGASGEVEGLVLRYRHGAGAPRYALRARLHDIALRTHRAFGFSGLDGELGADENGGTLRLTPGPLTVTLPETLERDVPIGQLRAELGWSRTTQGWRVASEDFSAQLASISADGRVEILLPQNAAPQIDLAATLQAGTVLDAAPYMPQHWPDSLKSWLERAIVAARIPNGDLRIRGPLRDFPYHRRPTGEWSLELEVADAALDYAPRWPRLEDLRARLIFGGNGLRADVLAGRALDSRISEARVWIDDFKEQRLGVDALVDGTLPGHYAFLEASPLRERLAVLLDRTRAQGDARVTLRLDVPLRETAATQVEGTVALDGATLHYQGLEPPIEALGGVVGFNNEGVTAEALRASFADVPLALRIDARDGSFGIVRADFEFAPQADGGGLSRFLPAFVRAALHGRSAWQATLPLQADTRLTLASALQGTTVDLPPPLAKDADTTAPVQLRIGADDEAGLRVGLDYAERAGLDLSLQRNADDAATTLGGLYLRLGAGTAPRAQPGRIEIDGQVETLDLAGWQRVLNGPAPSVAPAGADDSGAGPAVAAVPRIDAIDIDAGRVIWGQTAVAATRLKYAPQGDGWRVDLDGAGARGELRWLPAGEGHLVARLQHLNFESLQPQQAPDAGAGAAAEPIDPSRLPTLDLLTDALGLGETQMGRGELSTQRIPGGQTARIRFAGGDAELSGDGRWQRQDGRSSGELAFELQTRYADRLLVALGYAPNVEADSAALSATLSWAPHADGLRWELAEGRIDLDFRDGQLRAVKPGASRALALLNFYTLPRRLALNFDDVVGEGLAFDRIGGRFTLAGGQATTQDLRVDGSSLSMDVRGSVGLLARDYDQRITVYPDVSSGVTLGAVLLGGPAVGALVLLAQELLDKPLEQVTQFSYRVSGSWDNPRVERIESSDGAAGQGAG</sequence>
<evidence type="ECO:0000313" key="3">
    <source>
        <dbReference type="Proteomes" id="UP000248330"/>
    </source>
</evidence>
<accession>A0A318EGD6</accession>
<evidence type="ECO:0000259" key="1">
    <source>
        <dbReference type="Pfam" id="PF13116"/>
    </source>
</evidence>
<dbReference type="PANTHER" id="PTHR38690:SF1">
    <property type="entry name" value="PROTEASE"/>
    <property type="match status" value="1"/>
</dbReference>
<keyword evidence="3" id="KW-1185">Reference proteome</keyword>
<dbReference type="InterPro" id="IPR011836">
    <property type="entry name" value="YhdP"/>
</dbReference>
<feature type="domain" description="YhdP central" evidence="1">
    <location>
        <begin position="7"/>
        <end position="1262"/>
    </location>
</feature>
<organism evidence="2 3">
    <name type="scientific">Sinimarinibacterium flocculans</name>
    <dbReference type="NCBI Taxonomy" id="985250"/>
    <lineage>
        <taxon>Bacteria</taxon>
        <taxon>Pseudomonadati</taxon>
        <taxon>Pseudomonadota</taxon>
        <taxon>Gammaproteobacteria</taxon>
        <taxon>Nevskiales</taxon>
        <taxon>Nevskiaceae</taxon>
        <taxon>Sinimarinibacterium</taxon>
    </lineage>
</organism>
<dbReference type="NCBIfam" id="TIGR02099">
    <property type="entry name" value="YhdP family protein"/>
    <property type="match status" value="1"/>
</dbReference>
<dbReference type="OrthoDB" id="9762238at2"/>
<dbReference type="RefSeq" id="WP_110264532.1">
    <property type="nucleotide sequence ID" value="NZ_CAWNXA010000003.1"/>
</dbReference>
<dbReference type="PANTHER" id="PTHR38690">
    <property type="entry name" value="PROTEASE-RELATED"/>
    <property type="match status" value="1"/>
</dbReference>
<reference evidence="2 3" key="1">
    <citation type="submission" date="2018-04" db="EMBL/GenBank/DDBJ databases">
        <title>Genomic Encyclopedia of Type Strains, Phase IV (KMG-IV): sequencing the most valuable type-strain genomes for metagenomic binning, comparative biology and taxonomic classification.</title>
        <authorList>
            <person name="Goeker M."/>
        </authorList>
    </citation>
    <scope>NUCLEOTIDE SEQUENCE [LARGE SCALE GENOMIC DNA]</scope>
    <source>
        <strain evidence="2 3">DSM 104150</strain>
    </source>
</reference>
<dbReference type="Pfam" id="PF13116">
    <property type="entry name" value="YhdP"/>
    <property type="match status" value="1"/>
</dbReference>
<comment type="caution">
    <text evidence="2">The sequence shown here is derived from an EMBL/GenBank/DDBJ whole genome shotgun (WGS) entry which is preliminary data.</text>
</comment>
<dbReference type="InterPro" id="IPR025263">
    <property type="entry name" value="YhdP_central"/>
</dbReference>
<proteinExistence type="predicted"/>
<gene>
    <name evidence="2" type="ORF">C8D93_103182</name>
</gene>